<dbReference type="PANTHER" id="PTHR35444:SF1">
    <property type="entry name" value="RIKEN CDNA 1700001C19 GENE"/>
    <property type="match status" value="1"/>
</dbReference>
<dbReference type="Pfam" id="PF22581">
    <property type="entry name" value="CIMIP3"/>
    <property type="match status" value="1"/>
</dbReference>
<protein>
    <submittedName>
        <fullName evidence="1">Uncharacterized protein</fullName>
    </submittedName>
</protein>
<accession>A0A8S3ZB37</accession>
<gene>
    <name evidence="1" type="ORF">CUNI_LOCUS10613</name>
</gene>
<dbReference type="EMBL" id="CAJHNH020001943">
    <property type="protein sequence ID" value="CAG5125055.1"/>
    <property type="molecule type" value="Genomic_DNA"/>
</dbReference>
<comment type="caution">
    <text evidence="1">The sequence shown here is derived from an EMBL/GenBank/DDBJ whole genome shotgun (WGS) entry which is preliminary data.</text>
</comment>
<dbReference type="InterPro" id="IPR054446">
    <property type="entry name" value="CIMIP3-like"/>
</dbReference>
<reference evidence="1" key="1">
    <citation type="submission" date="2021-04" db="EMBL/GenBank/DDBJ databases">
        <authorList>
            <consortium name="Molecular Ecology Group"/>
        </authorList>
    </citation>
    <scope>NUCLEOTIDE SEQUENCE</scope>
</reference>
<dbReference type="OrthoDB" id="5982044at2759"/>
<dbReference type="PANTHER" id="PTHR35444">
    <property type="entry name" value="RIKEN CDNA 1700001C19 GENE"/>
    <property type="match status" value="1"/>
</dbReference>
<evidence type="ECO:0000313" key="2">
    <source>
        <dbReference type="Proteomes" id="UP000678393"/>
    </source>
</evidence>
<name>A0A8S3ZB37_9EUPU</name>
<dbReference type="AlphaFoldDB" id="A0A8S3ZB37"/>
<proteinExistence type="predicted"/>
<dbReference type="Proteomes" id="UP000678393">
    <property type="component" value="Unassembled WGS sequence"/>
</dbReference>
<keyword evidence="2" id="KW-1185">Reference proteome</keyword>
<evidence type="ECO:0000313" key="1">
    <source>
        <dbReference type="EMBL" id="CAG5125055.1"/>
    </source>
</evidence>
<sequence>MEAEPCPIFTEVVNYYDNPRNFRAVQPLPFNVNLQHLSWEMLEATRLRRLGIPVRFSRHCNIIYNSQVAVENAANSAQQTTATPCASMSLKKTKRFSSNSLSPFFTYEKKTCGYFFSRDTDNRKSNFGIPASDVSAWRHTALENLCHLR</sequence>
<organism evidence="1 2">
    <name type="scientific">Candidula unifasciata</name>
    <dbReference type="NCBI Taxonomy" id="100452"/>
    <lineage>
        <taxon>Eukaryota</taxon>
        <taxon>Metazoa</taxon>
        <taxon>Spiralia</taxon>
        <taxon>Lophotrochozoa</taxon>
        <taxon>Mollusca</taxon>
        <taxon>Gastropoda</taxon>
        <taxon>Heterobranchia</taxon>
        <taxon>Euthyneura</taxon>
        <taxon>Panpulmonata</taxon>
        <taxon>Eupulmonata</taxon>
        <taxon>Stylommatophora</taxon>
        <taxon>Helicina</taxon>
        <taxon>Helicoidea</taxon>
        <taxon>Geomitridae</taxon>
        <taxon>Candidula</taxon>
    </lineage>
</organism>